<comment type="subcellular location">
    <subcellularLocation>
        <location evidence="1">Cell membrane</location>
        <topology evidence="1">Multi-pass membrane protein</topology>
    </subcellularLocation>
</comment>
<feature type="transmembrane region" description="Helical" evidence="6">
    <location>
        <begin position="315"/>
        <end position="334"/>
    </location>
</feature>
<dbReference type="InterPro" id="IPR050545">
    <property type="entry name" value="Mycobact_MmpL"/>
</dbReference>
<keyword evidence="10" id="KW-1185">Reference proteome</keyword>
<evidence type="ECO:0000256" key="5">
    <source>
        <dbReference type="ARBA" id="ARBA00023136"/>
    </source>
</evidence>
<gene>
    <name evidence="9" type="ORF">OJ962_08370</name>
</gene>
<dbReference type="PROSITE" id="PS50156">
    <property type="entry name" value="SSD"/>
    <property type="match status" value="1"/>
</dbReference>
<reference evidence="9" key="1">
    <citation type="submission" date="2022-10" db="EMBL/GenBank/DDBJ databases">
        <title>The WGS of Solirubrobacter sp. CPCC 204708.</title>
        <authorList>
            <person name="Jiang Z."/>
        </authorList>
    </citation>
    <scope>NUCLEOTIDE SEQUENCE</scope>
    <source>
        <strain evidence="9">CPCC 204708</strain>
    </source>
</reference>
<feature type="signal peptide" evidence="7">
    <location>
        <begin position="1"/>
        <end position="18"/>
    </location>
</feature>
<dbReference type="InterPro" id="IPR000731">
    <property type="entry name" value="SSD"/>
</dbReference>
<dbReference type="EMBL" id="JAPCID010000009">
    <property type="protein sequence ID" value="MDA0137506.1"/>
    <property type="molecule type" value="Genomic_DNA"/>
</dbReference>
<keyword evidence="2" id="KW-1003">Cell membrane</keyword>
<dbReference type="SUPFAM" id="SSF82866">
    <property type="entry name" value="Multidrug efflux transporter AcrB transmembrane domain"/>
    <property type="match status" value="2"/>
</dbReference>
<evidence type="ECO:0000256" key="2">
    <source>
        <dbReference type="ARBA" id="ARBA00022475"/>
    </source>
</evidence>
<feature type="transmembrane region" description="Helical" evidence="6">
    <location>
        <begin position="655"/>
        <end position="673"/>
    </location>
</feature>
<feature type="transmembrane region" description="Helical" evidence="6">
    <location>
        <begin position="340"/>
        <end position="358"/>
    </location>
</feature>
<feature type="transmembrane region" description="Helical" evidence="6">
    <location>
        <begin position="748"/>
        <end position="770"/>
    </location>
</feature>
<feature type="domain" description="SSD" evidence="8">
    <location>
        <begin position="683"/>
        <end position="805"/>
    </location>
</feature>
<dbReference type="PANTHER" id="PTHR33406:SF13">
    <property type="entry name" value="MEMBRANE PROTEIN YDFJ"/>
    <property type="match status" value="1"/>
</dbReference>
<keyword evidence="3 6" id="KW-0812">Transmembrane</keyword>
<name>A0ABT4RG25_9ACTN</name>
<dbReference type="Pfam" id="PF03176">
    <property type="entry name" value="MMPL"/>
    <property type="match status" value="1"/>
</dbReference>
<keyword evidence="7" id="KW-0732">Signal</keyword>
<organism evidence="9 10">
    <name type="scientific">Solirubrobacter deserti</name>
    <dbReference type="NCBI Taxonomy" id="2282478"/>
    <lineage>
        <taxon>Bacteria</taxon>
        <taxon>Bacillati</taxon>
        <taxon>Actinomycetota</taxon>
        <taxon>Thermoleophilia</taxon>
        <taxon>Solirubrobacterales</taxon>
        <taxon>Solirubrobacteraceae</taxon>
        <taxon>Solirubrobacter</taxon>
    </lineage>
</organism>
<feature type="transmembrane region" description="Helical" evidence="6">
    <location>
        <begin position="394"/>
        <end position="417"/>
    </location>
</feature>
<feature type="transmembrane region" description="Helical" evidence="6">
    <location>
        <begin position="707"/>
        <end position="728"/>
    </location>
</feature>
<feature type="transmembrane region" description="Helical" evidence="6">
    <location>
        <begin position="370"/>
        <end position="388"/>
    </location>
</feature>
<evidence type="ECO:0000256" key="1">
    <source>
        <dbReference type="ARBA" id="ARBA00004651"/>
    </source>
</evidence>
<evidence type="ECO:0000256" key="6">
    <source>
        <dbReference type="SAM" id="Phobius"/>
    </source>
</evidence>
<evidence type="ECO:0000313" key="10">
    <source>
        <dbReference type="Proteomes" id="UP001147700"/>
    </source>
</evidence>
<feature type="transmembrane region" description="Helical" evidence="6">
    <location>
        <begin position="782"/>
        <end position="806"/>
    </location>
</feature>
<evidence type="ECO:0000313" key="9">
    <source>
        <dbReference type="EMBL" id="MDA0137506.1"/>
    </source>
</evidence>
<keyword evidence="5 6" id="KW-0472">Membrane</keyword>
<dbReference type="Gene3D" id="1.20.1640.10">
    <property type="entry name" value="Multidrug efflux transporter AcrB transmembrane domain"/>
    <property type="match status" value="2"/>
</dbReference>
<proteinExistence type="predicted"/>
<comment type="caution">
    <text evidence="9">The sequence shown here is derived from an EMBL/GenBank/DDBJ whole genome shotgun (WGS) entry which is preliminary data.</text>
</comment>
<dbReference type="Proteomes" id="UP001147700">
    <property type="component" value="Unassembled WGS sequence"/>
</dbReference>
<feature type="transmembrane region" description="Helical" evidence="6">
    <location>
        <begin position="451"/>
        <end position="475"/>
    </location>
</feature>
<keyword evidence="4 6" id="KW-1133">Transmembrane helix</keyword>
<sequence length="827" mass="87017">MRAIVVALVLVVAGAALATRLDVSASTGSLVGGGNESGQATEKARERFGDDAVYVLVRGDLPRMVLTSDLNRLLGLEGCLSGNLPAGATPPGGAGSPCDKIAAADRVHVVYGPGTFINSSVNELTAQLQGRTRERAAQADRAREAASKLARADGKSAAEARRLGQEAEKLVYAQFASELLAMNAKYGLNLTGAPKLNDPDFVYQLVFDPSRGERTPKARFAYLFPSPESALISVRLNAGLSEEERAEAVALVRDAVAMPEWKLESGGNYVVTGVPVLADELTGVLAGSTLRLLLVGVAVMALVLALLFRARLRLLPLMVALGTVSIVFGALALLGLPLTMASIAVLPVLLGLAVDYAIQFQAGNSRRVISTAALATAVGFLILLLSPVPMVRGFGALLVVGVGVALALTFTAGAAVLRRPPARGGFARALRGAGELVNVVRLPRLRVERPLRWVVANARAVLVAAVLLAVGGWVLDSRIAIESELQKLVPQSLAAVQDLDALQRSTGTAGEIDVLVEGEDLTDPAVVRWMRDYQNEILLRNGYSAEQGCAGAALCPALSLPDLFRTPELSATREQVRALLDAVPPYLSQAAISADRKTAVLAFGLRLQSLEGQREVIEGMRSRLDPPEGVRATLAGLPVLAADANHAMSDPLRRLLLVVAGLLAVALALFAVYRSWARAWVPLVPIALATGWSALVLFVAGVPLNPLSAALSALVIAISTEFSVLLSARYVDERRAGLDPAEALRRTYRVTGAAVLASGVTAIAGFAVLIASDVAMLRDFGLVTVLNLAVSLVGVLAVLPAVLVLAERGELLPRRRVRRRRRRAVAA</sequence>
<evidence type="ECO:0000259" key="8">
    <source>
        <dbReference type="PROSITE" id="PS50156"/>
    </source>
</evidence>
<feature type="transmembrane region" description="Helical" evidence="6">
    <location>
        <begin position="680"/>
        <end position="701"/>
    </location>
</feature>
<dbReference type="RefSeq" id="WP_202955833.1">
    <property type="nucleotide sequence ID" value="NZ_JAPCID010000009.1"/>
</dbReference>
<feature type="chain" id="PRO_5047137206" evidence="7">
    <location>
        <begin position="19"/>
        <end position="827"/>
    </location>
</feature>
<evidence type="ECO:0000256" key="7">
    <source>
        <dbReference type="SAM" id="SignalP"/>
    </source>
</evidence>
<evidence type="ECO:0000256" key="3">
    <source>
        <dbReference type="ARBA" id="ARBA00022692"/>
    </source>
</evidence>
<dbReference type="InterPro" id="IPR004869">
    <property type="entry name" value="MMPL_dom"/>
</dbReference>
<protein>
    <submittedName>
        <fullName evidence="9">MMPL family transporter</fullName>
    </submittedName>
</protein>
<accession>A0ABT4RG25</accession>
<feature type="transmembrane region" description="Helical" evidence="6">
    <location>
        <begin position="290"/>
        <end position="308"/>
    </location>
</feature>
<evidence type="ECO:0000256" key="4">
    <source>
        <dbReference type="ARBA" id="ARBA00022989"/>
    </source>
</evidence>
<dbReference type="PANTHER" id="PTHR33406">
    <property type="entry name" value="MEMBRANE PROTEIN MJ1562-RELATED"/>
    <property type="match status" value="1"/>
</dbReference>